<keyword evidence="2" id="KW-1185">Reference proteome</keyword>
<accession>A0A9D5M0V2</accession>
<name>A0A9D5M0V2_9FIRM</name>
<proteinExistence type="predicted"/>
<dbReference type="EMBL" id="JADCKB010000018">
    <property type="protein sequence ID" value="MBE5040567.1"/>
    <property type="molecule type" value="Genomic_DNA"/>
</dbReference>
<dbReference type="Proteomes" id="UP000806542">
    <property type="component" value="Unassembled WGS sequence"/>
</dbReference>
<organism evidence="1 2">
    <name type="scientific">Ructibacterium gallinarum</name>
    <dbReference type="NCBI Taxonomy" id="2779355"/>
    <lineage>
        <taxon>Bacteria</taxon>
        <taxon>Bacillati</taxon>
        <taxon>Bacillota</taxon>
        <taxon>Clostridia</taxon>
        <taxon>Eubacteriales</taxon>
        <taxon>Oscillospiraceae</taxon>
        <taxon>Ructibacterium</taxon>
    </lineage>
</organism>
<dbReference type="AlphaFoldDB" id="A0A9D5M0V2"/>
<evidence type="ECO:0000313" key="2">
    <source>
        <dbReference type="Proteomes" id="UP000806542"/>
    </source>
</evidence>
<protein>
    <submittedName>
        <fullName evidence="1">Uncharacterized protein</fullName>
    </submittedName>
</protein>
<comment type="caution">
    <text evidence="1">The sequence shown here is derived from an EMBL/GenBank/DDBJ whole genome shotgun (WGS) entry which is preliminary data.</text>
</comment>
<evidence type="ECO:0000313" key="1">
    <source>
        <dbReference type="EMBL" id="MBE5040567.1"/>
    </source>
</evidence>
<gene>
    <name evidence="1" type="ORF">INF28_08850</name>
</gene>
<dbReference type="RefSeq" id="WP_226393120.1">
    <property type="nucleotide sequence ID" value="NZ_JADCKB010000018.1"/>
</dbReference>
<reference evidence="1" key="1">
    <citation type="submission" date="2020-10" db="EMBL/GenBank/DDBJ databases">
        <title>ChiBAC.</title>
        <authorList>
            <person name="Zenner C."/>
            <person name="Hitch T.C.A."/>
            <person name="Clavel T."/>
        </authorList>
    </citation>
    <scope>NUCLEOTIDE SEQUENCE</scope>
    <source>
        <strain evidence="1">DSM 107454</strain>
    </source>
</reference>
<sequence length="850" mass="96520">MRCRKISKFVLTLLVIMLTGVIGYAEKEDISFSKEVTFLYDMGILNSYSPEAAVTKQLVQNNMEMLGVAYNSEKYFKTNDYKEPITFIEAAAVLADLTGRGAILTPNNVMSIASDAGIIKGINLSPNDYVNMECYAKMLYAALNADIMEASFTNGQTTYSVSYGKSYLSSCLHMQTYTGVITATSRTGLFLDSEKAEINHIKVDNEQFLINEDKNYDNYLGMSVVILYCDDNEEKELVSLYVPENKNQIVKIDSNDLVQDKSGVKSVCVQKDKIREYTISLDAAFIYNGVAAPYMNDSDMCINEGYIILINNDNDREFETVKVFSFESTVIKSSSETDLRIIGKNDVVYNLYDLNNDKKTIIIDENENEMLFSELKKGDTLSLGYEKNSDKIIFIQKGRKVSGKIEKIINEGIIFIDGTEYNMNYSFKTGKSGYKADNIRAGMGVAAYIDERNEIVGIEVTSDVDLYGYMTRLYMDESIGGNVKIKIFGSDGEFHEYELNDKLTFNSVRIKDKKQLLEKNQYVLWNGSQLRHQPIQYRVNSLGKVTKISTAVDNNKYSTYDENNFSLDYSGEIRYLTGDWQSLGGLYKLKSDTVIINVPYNLRDEDLFYTVEPEGWGQWTFNIELYDVDKEFNVGMAILRKPNYILQQASFKGNKPIIVKDILTTIDENDEIVYELTGWRNGAEYAIKTRVTDTFATFMPPEIMKAQGLSLPSEDDVKNTFSIVDLKPGSVIQPMLNNDRLTGFSLFYDGENPVYYEYSTYALPDSITEAECMFLSGRVHTLTEKGFLYTKNQPGEEVTVMRNISIGANTKIYLSENGRVFECSADELMMNDKVLLYYDYSTLHSIVIQR</sequence>